<protein>
    <submittedName>
        <fullName evidence="1">Uncharacterized protein</fullName>
    </submittedName>
</protein>
<dbReference type="AlphaFoldDB" id="A0A2N9VQW1"/>
<dbReference type="RefSeq" id="WP_099999642.1">
    <property type="nucleotide sequence ID" value="NZ_CP017940.1"/>
</dbReference>
<sequence length="205" mass="22712">MAQKLTRVASLKSGDGGGTFDAMEHRVAFLEKSFEKMDGKLDILVSEFSRFREDVSKEFSQSRLEFAQLRADVSSEFSQVRAETSKLRTDVSNDISKFRTDVSNDISKLRTDVSKDIAQLRTDVSSDITQLRQAVSEDITKLRDDVSYLKGKIETLPSGESFGELRGRVQSLPTTAKLASLLAIAVGVIAIINKWPGVVDAIFGW</sequence>
<dbReference type="KEGG" id="pht:BLM14_12215"/>
<comment type="caution">
    <text evidence="1">The sequence shown here is derived from an EMBL/GenBank/DDBJ whole genome shotgun (WGS) entry which is preliminary data.</text>
</comment>
<keyword evidence="2" id="KW-1185">Reference proteome</keyword>
<dbReference type="Gene3D" id="6.10.250.2700">
    <property type="match status" value="1"/>
</dbReference>
<evidence type="ECO:0000313" key="1">
    <source>
        <dbReference type="EMBL" id="PIO41879.1"/>
    </source>
</evidence>
<dbReference type="SUPFAM" id="SSF58113">
    <property type="entry name" value="Apolipoprotein A-I"/>
    <property type="match status" value="1"/>
</dbReference>
<organism evidence="1 2">
    <name type="scientific">Phyllobacterium zundukense</name>
    <dbReference type="NCBI Taxonomy" id="1867719"/>
    <lineage>
        <taxon>Bacteria</taxon>
        <taxon>Pseudomonadati</taxon>
        <taxon>Pseudomonadota</taxon>
        <taxon>Alphaproteobacteria</taxon>
        <taxon>Hyphomicrobiales</taxon>
        <taxon>Phyllobacteriaceae</taxon>
        <taxon>Phyllobacterium</taxon>
    </lineage>
</organism>
<dbReference type="EMBL" id="MZMT01000053">
    <property type="protein sequence ID" value="PIO41879.1"/>
    <property type="molecule type" value="Genomic_DNA"/>
</dbReference>
<accession>A0A2N9VQW1</accession>
<name>A0A2N9VQW1_9HYPH</name>
<proteinExistence type="predicted"/>
<dbReference type="Proteomes" id="UP000232163">
    <property type="component" value="Unassembled WGS sequence"/>
</dbReference>
<gene>
    <name evidence="1" type="ORF">B5P45_22660</name>
</gene>
<dbReference type="OrthoDB" id="8368272at2"/>
<reference evidence="2" key="1">
    <citation type="journal article" date="2017" name="Int J Environ Stud">
        <title>Does the Miocene-Pliocene relict legume Oxytropis triphylla form nitrogen-fixing nodules with a combination of bacterial strains?</title>
        <authorList>
            <person name="Safronova V."/>
            <person name="Belimov A."/>
            <person name="Sazanova A."/>
            <person name="Kuznetsova I."/>
            <person name="Popova J."/>
            <person name="Andronov E."/>
            <person name="Verkhozina A."/>
            <person name="Tikhonovich I."/>
        </authorList>
    </citation>
    <scope>NUCLEOTIDE SEQUENCE [LARGE SCALE GENOMIC DNA]</scope>
    <source>
        <strain evidence="2">Tri-38</strain>
    </source>
</reference>
<evidence type="ECO:0000313" key="2">
    <source>
        <dbReference type="Proteomes" id="UP000232163"/>
    </source>
</evidence>